<accession>A0A1M4EMA2</accession>
<protein>
    <recommendedName>
        <fullName evidence="4">Band 7 domain-containing protein</fullName>
    </recommendedName>
</protein>
<sequence length="540" mass="61674">MTLPYPITSQESLPQAGRRGPFGLGARERSTGDIPVPRPHEAVVLTDGDTYLSSKHRHLGEREKHVVNAVSYSVVDLTRDKPITVEMRLPWRGAEEFILRVTFAWTVVDEVAVVRAGHRDLAEAARAYLRGYDGLHQLGVRHPIEEAAAVRADAQLELEMYAQLTPLELPGMRVRITGIDVLDEQRVQAEQTREYRRRKHEIELEREIEVQRRAYERDDRLEEHRLARDLARAQAENERELALTQAQNQRDLARAQAENERERLAHAARAREITREHEQAEAEFLQEQSRRRLAADLGRAKLFAQETGGEPYAALALAVVSGELDVKELIRRHDESVTAAREQRQREQAGQENRLWVQLDRERDEQQEERRHRRQLELNRQQIEADAQARQDTLAHETAHALRQLEARRDEHDREGELERERIAAQVRLQAESTAVMREEREWKDAKEHRDREHQREERQVESSTKLAQVLAGRGAFDFADLGAVTSFLLRTCMSSEQPTVVTQGAGPVDAGVIDAEIVTPIESAAGHAGAVLPEEEAGR</sequence>
<evidence type="ECO:0000313" key="3">
    <source>
        <dbReference type="EMBL" id="SBO99971.1"/>
    </source>
</evidence>
<feature type="compositionally biased region" description="Basic and acidic residues" evidence="2">
    <location>
        <begin position="437"/>
        <end position="461"/>
    </location>
</feature>
<feature type="coiled-coil region" evidence="1">
    <location>
        <begin position="221"/>
        <end position="290"/>
    </location>
</feature>
<proteinExistence type="predicted"/>
<dbReference type="EMBL" id="LT559118">
    <property type="protein sequence ID" value="SBO99971.1"/>
    <property type="molecule type" value="Genomic_DNA"/>
</dbReference>
<feature type="region of interest" description="Disordered" evidence="2">
    <location>
        <begin position="1"/>
        <end position="37"/>
    </location>
</feature>
<gene>
    <name evidence="3" type="ORF">BN4615_P9487</name>
</gene>
<feature type="region of interest" description="Disordered" evidence="2">
    <location>
        <begin position="434"/>
        <end position="466"/>
    </location>
</feature>
<evidence type="ECO:0008006" key="4">
    <source>
        <dbReference type="Google" id="ProtNLM"/>
    </source>
</evidence>
<feature type="coiled-coil region" evidence="1">
    <location>
        <begin position="359"/>
        <end position="422"/>
    </location>
</feature>
<keyword evidence="1" id="KW-0175">Coiled coil</keyword>
<organism evidence="3">
    <name type="scientific">Nonomuraea gerenzanensis</name>
    <dbReference type="NCBI Taxonomy" id="93944"/>
    <lineage>
        <taxon>Bacteria</taxon>
        <taxon>Bacillati</taxon>
        <taxon>Actinomycetota</taxon>
        <taxon>Actinomycetes</taxon>
        <taxon>Streptosporangiales</taxon>
        <taxon>Streptosporangiaceae</taxon>
        <taxon>Nonomuraea</taxon>
    </lineage>
</organism>
<dbReference type="AlphaFoldDB" id="A0A1M4EMA2"/>
<reference evidence="3" key="1">
    <citation type="submission" date="2016-04" db="EMBL/GenBank/DDBJ databases">
        <authorList>
            <person name="Evans L.H."/>
            <person name="Alamgir A."/>
            <person name="Owens N."/>
            <person name="Weber N.D."/>
            <person name="Virtaneva K."/>
            <person name="Barbian K."/>
            <person name="Babar A."/>
            <person name="Rosenke K."/>
        </authorList>
    </citation>
    <scope>NUCLEOTIDE SEQUENCE</scope>
    <source>
        <strain evidence="3">Nono1</strain>
    </source>
</reference>
<dbReference type="RefSeq" id="WP_225268601.1">
    <property type="nucleotide sequence ID" value="NZ_CP084058.1"/>
</dbReference>
<evidence type="ECO:0000256" key="2">
    <source>
        <dbReference type="SAM" id="MobiDB-lite"/>
    </source>
</evidence>
<evidence type="ECO:0000256" key="1">
    <source>
        <dbReference type="SAM" id="Coils"/>
    </source>
</evidence>
<name>A0A1M4EMA2_9ACTN</name>